<evidence type="ECO:0000256" key="2">
    <source>
        <dbReference type="ARBA" id="ARBA00022840"/>
    </source>
</evidence>
<dbReference type="PANTHER" id="PTHR43384:SF4">
    <property type="entry name" value="CELLULOSE BIOSYNTHESIS PROTEIN BCSQ-RELATED"/>
    <property type="match status" value="1"/>
</dbReference>
<keyword evidence="5" id="KW-1185">Reference proteome</keyword>
<sequence>MLDQAQTLRRLAQYRNNENSNHEMLDMKDNDLNSGCKIITITSGKGGVGKSNFVVNLGITLQRMGKSVLIFDADVGMGNDDVLMGFLPKYNIYDIILKNMDIEDVVIEGPYGIKLLPAGSGLNRLDEINEEQREAFFNKLNLLEGLDFILMDTGAGINRSVLGFIDCCDEVIIVTTPEPTSITDAYSLMKAVSYFKVKKSSKIVVNKVIEEREGKATFSKLNNAADKFLDMRLQHLGDIKEDRKLVQAVRAQKPFVINYPNCDASKDIEKIALKLCGSNNEHNKKGEVKGLFEKIFRIFT</sequence>
<proteinExistence type="predicted"/>
<evidence type="ECO:0000256" key="1">
    <source>
        <dbReference type="ARBA" id="ARBA00022741"/>
    </source>
</evidence>
<dbReference type="Proteomes" id="UP001144612">
    <property type="component" value="Unassembled WGS sequence"/>
</dbReference>
<dbReference type="EMBL" id="JAPQFJ010000014">
    <property type="protein sequence ID" value="MCY6959617.1"/>
    <property type="molecule type" value="Genomic_DNA"/>
</dbReference>
<evidence type="ECO:0000313" key="5">
    <source>
        <dbReference type="Proteomes" id="UP001144612"/>
    </source>
</evidence>
<dbReference type="PANTHER" id="PTHR43384">
    <property type="entry name" value="SEPTUM SITE-DETERMINING PROTEIN MIND HOMOLOG, CHLOROPLASTIC-RELATED"/>
    <property type="match status" value="1"/>
</dbReference>
<keyword evidence="1" id="KW-0547">Nucleotide-binding</keyword>
<dbReference type="Pfam" id="PF13614">
    <property type="entry name" value="AAA_31"/>
    <property type="match status" value="1"/>
</dbReference>
<dbReference type="PIRSF" id="PIRSF003092">
    <property type="entry name" value="MinD"/>
    <property type="match status" value="1"/>
</dbReference>
<dbReference type="InterPro" id="IPR027417">
    <property type="entry name" value="P-loop_NTPase"/>
</dbReference>
<reference evidence="4" key="1">
    <citation type="submission" date="2022-12" db="EMBL/GenBank/DDBJ databases">
        <title>Clostridium sp. nov., isolated from industrial wastewater.</title>
        <authorList>
            <person name="Jiayan W."/>
        </authorList>
    </citation>
    <scope>NUCLEOTIDE SEQUENCE</scope>
    <source>
        <strain evidence="4">ZC22-4</strain>
    </source>
</reference>
<name>A0ABT4DBF0_9CLOT</name>
<dbReference type="RefSeq" id="WP_268062047.1">
    <property type="nucleotide sequence ID" value="NZ_JAPQFJ010000014.1"/>
</dbReference>
<evidence type="ECO:0000259" key="3">
    <source>
        <dbReference type="Pfam" id="PF13614"/>
    </source>
</evidence>
<dbReference type="InterPro" id="IPR050625">
    <property type="entry name" value="ParA/MinD_ATPase"/>
</dbReference>
<protein>
    <submittedName>
        <fullName evidence="4">MinD/ParA family protein</fullName>
    </submittedName>
</protein>
<dbReference type="InterPro" id="IPR025501">
    <property type="entry name" value="MinD_FleN"/>
</dbReference>
<gene>
    <name evidence="4" type="ORF">OW729_13435</name>
</gene>
<dbReference type="CDD" id="cd02038">
    <property type="entry name" value="FlhG-like"/>
    <property type="match status" value="1"/>
</dbReference>
<keyword evidence="2" id="KW-0067">ATP-binding</keyword>
<accession>A0ABT4DBF0</accession>
<comment type="caution">
    <text evidence="4">The sequence shown here is derived from an EMBL/GenBank/DDBJ whole genome shotgun (WGS) entry which is preliminary data.</text>
</comment>
<feature type="domain" description="AAA" evidence="3">
    <location>
        <begin position="37"/>
        <end position="202"/>
    </location>
</feature>
<dbReference type="Gene3D" id="3.40.50.300">
    <property type="entry name" value="P-loop containing nucleotide triphosphate hydrolases"/>
    <property type="match status" value="1"/>
</dbReference>
<organism evidence="4 5">
    <name type="scientific">Clostridium brassicae</name>
    <dbReference type="NCBI Taxonomy" id="2999072"/>
    <lineage>
        <taxon>Bacteria</taxon>
        <taxon>Bacillati</taxon>
        <taxon>Bacillota</taxon>
        <taxon>Clostridia</taxon>
        <taxon>Eubacteriales</taxon>
        <taxon>Clostridiaceae</taxon>
        <taxon>Clostridium</taxon>
    </lineage>
</organism>
<dbReference type="SUPFAM" id="SSF52540">
    <property type="entry name" value="P-loop containing nucleoside triphosphate hydrolases"/>
    <property type="match status" value="1"/>
</dbReference>
<dbReference type="InterPro" id="IPR033875">
    <property type="entry name" value="FlhG"/>
</dbReference>
<dbReference type="InterPro" id="IPR025669">
    <property type="entry name" value="AAA_dom"/>
</dbReference>
<evidence type="ECO:0000313" key="4">
    <source>
        <dbReference type="EMBL" id="MCY6959617.1"/>
    </source>
</evidence>